<feature type="region of interest" description="Disordered" evidence="1">
    <location>
        <begin position="827"/>
        <end position="858"/>
    </location>
</feature>
<dbReference type="PRINTS" id="PR00988">
    <property type="entry name" value="URIDINKINASE"/>
</dbReference>
<dbReference type="KEGG" id="bpg:Bathy02g00510"/>
<sequence>MSASPAPSPNTNDNRESYSSTSPPLPVDSGGPGSRSYTPALLDMFNKSSSSSSKNNKNTITSNTSNDDDGTHHHAMMNNNHNSNNGGVVSRGGAPNSDSKPPRHASFNFQIQSKQNNNNQIGNSSESQSPLQPLPLIKDQLQVVEVTRNGRTRKVCFLFAFSFEFNSQNLSFKNNILINNISLSLSLSLSVPKKEIKRFETQVSFDKGFYLTIRAIQLLKQEIKGGLIVVGIAGPSGAGKTVFSKKILEFMPGIEHISMDMYNDASVLLEDNFDDPRLTDYATLLENIQSLKDGNSAEVPIYDFKSSKRVGYRHVEVPKARVVIIEGIYALSERLRPLLDLRVSVTGGVHFDLLKRVMRDIHRSGQAPESIIHQISETVYPMYKAYIEPDLRTAHLRIVNSFNPFAGFQDPTYILKSDKVPTDEEIESVLDHSNPESPVTRTDEVETADIYLLPPNEDPEQCTSWLRLRNRDGHYSLMFEETVTDGPIMISPRIKFGVGVRILGGLMALGYEVGAILKRRGREWSDDLLTIKVDWIESLDRAYVQIQSKSRVAAEEAGEKLGLEGTYIPTSFIEQVQMEKLTLELREQMTEEIKHKFSGLLSINRPNGTGGGYDIETNHIVPPAMGSNVSSRANSVHSGSLKTHEDGSGRHPLQAELEVNAERLNEMNALNRSGSDGEGRHYNEASSPRHSYGVNGESTPFGLSNNNTSNNNNNNNNGGGYSSEKEQRTPDRRRPQTPFRQPKPDQIPGLHQRDISGLSEDYGGNGVRNTPTPHYYIEGSSSSNLEQKFVWLSRKLEDVVTAVSQIQQQQQIQQLYNYQQQQQQQQQSSPLAWTTPREGFSQQTPPLPSTSSSSSVGDALRTLESKLARIEENERKLAARHSAISLGLATFVGAATVFGLLANSREK</sequence>
<protein>
    <recommendedName>
        <fullName evidence="3">CYTH domain-containing protein</fullName>
    </recommendedName>
</protein>
<feature type="compositionally biased region" description="Low complexity" evidence="1">
    <location>
        <begin position="702"/>
        <end position="716"/>
    </location>
</feature>
<feature type="region of interest" description="Disordered" evidence="1">
    <location>
        <begin position="670"/>
        <end position="771"/>
    </location>
</feature>
<dbReference type="PROSITE" id="PS51707">
    <property type="entry name" value="CYTH"/>
    <property type="match status" value="1"/>
</dbReference>
<dbReference type="EMBL" id="FO082277">
    <property type="protein sequence ID" value="CCO15248.1"/>
    <property type="molecule type" value="Genomic_DNA"/>
</dbReference>
<dbReference type="SUPFAM" id="SSF55154">
    <property type="entry name" value="CYTH-like phosphatases"/>
    <property type="match status" value="1"/>
</dbReference>
<dbReference type="PANTHER" id="PTHR10285">
    <property type="entry name" value="URIDINE KINASE"/>
    <property type="match status" value="1"/>
</dbReference>
<feature type="region of interest" description="Disordered" evidence="1">
    <location>
        <begin position="616"/>
        <end position="651"/>
    </location>
</feature>
<accession>K8F117</accession>
<feature type="compositionally biased region" description="Low complexity" evidence="1">
    <location>
        <begin position="841"/>
        <end position="855"/>
    </location>
</feature>
<keyword evidence="2" id="KW-0472">Membrane</keyword>
<name>K8F117_9CHLO</name>
<proteinExistence type="predicted"/>
<gene>
    <name evidence="4" type="ORF">Bathy02g00510</name>
</gene>
<feature type="compositionally biased region" description="Polar residues" evidence="1">
    <location>
        <begin position="627"/>
        <end position="641"/>
    </location>
</feature>
<feature type="compositionally biased region" description="Low complexity" evidence="1">
    <location>
        <begin position="46"/>
        <end position="65"/>
    </location>
</feature>
<feature type="domain" description="CYTH" evidence="3">
    <location>
        <begin position="423"/>
        <end position="578"/>
    </location>
</feature>
<dbReference type="GO" id="GO:0016462">
    <property type="term" value="F:pyrophosphatase activity"/>
    <property type="evidence" value="ECO:0007669"/>
    <property type="project" value="UniProtKB-ARBA"/>
</dbReference>
<dbReference type="STRING" id="41875.K8F117"/>
<dbReference type="GO" id="GO:0005524">
    <property type="term" value="F:ATP binding"/>
    <property type="evidence" value="ECO:0007669"/>
    <property type="project" value="InterPro"/>
</dbReference>
<dbReference type="eggNOG" id="KOG4203">
    <property type="taxonomic scope" value="Eukaryota"/>
</dbReference>
<dbReference type="InterPro" id="IPR033469">
    <property type="entry name" value="CYTH-like_dom_sf"/>
</dbReference>
<dbReference type="Gene3D" id="3.40.50.300">
    <property type="entry name" value="P-loop containing nucleotide triphosphate hydrolases"/>
    <property type="match status" value="1"/>
</dbReference>
<feature type="transmembrane region" description="Helical" evidence="2">
    <location>
        <begin position="883"/>
        <end position="902"/>
    </location>
</feature>
<keyword evidence="2" id="KW-1133">Transmembrane helix</keyword>
<dbReference type="InterPro" id="IPR027417">
    <property type="entry name" value="P-loop_NTPase"/>
</dbReference>
<feature type="compositionally biased region" description="Polar residues" evidence="1">
    <location>
        <begin position="1"/>
        <end position="22"/>
    </location>
</feature>
<keyword evidence="5" id="KW-1185">Reference proteome</keyword>
<evidence type="ECO:0000259" key="3">
    <source>
        <dbReference type="PROSITE" id="PS51707"/>
    </source>
</evidence>
<dbReference type="Pfam" id="PF00485">
    <property type="entry name" value="PRK"/>
    <property type="match status" value="1"/>
</dbReference>
<evidence type="ECO:0000256" key="1">
    <source>
        <dbReference type="SAM" id="MobiDB-lite"/>
    </source>
</evidence>
<dbReference type="SUPFAM" id="SSF52540">
    <property type="entry name" value="P-loop containing nucleoside triphosphate hydrolases"/>
    <property type="match status" value="1"/>
</dbReference>
<dbReference type="Proteomes" id="UP000198341">
    <property type="component" value="Chromosome 2"/>
</dbReference>
<dbReference type="RefSeq" id="XP_007515008.1">
    <property type="nucleotide sequence ID" value="XM_007514946.1"/>
</dbReference>
<dbReference type="GeneID" id="19017165"/>
<dbReference type="InterPro" id="IPR006083">
    <property type="entry name" value="PRK/URK"/>
</dbReference>
<dbReference type="Pfam" id="PF01928">
    <property type="entry name" value="CYTH"/>
    <property type="match status" value="1"/>
</dbReference>
<feature type="compositionally biased region" description="Basic and acidic residues" evidence="1">
    <location>
        <begin position="723"/>
        <end position="734"/>
    </location>
</feature>
<dbReference type="InterPro" id="IPR023577">
    <property type="entry name" value="CYTH_domain"/>
</dbReference>
<organism evidence="4 5">
    <name type="scientific">Bathycoccus prasinos</name>
    <dbReference type="NCBI Taxonomy" id="41875"/>
    <lineage>
        <taxon>Eukaryota</taxon>
        <taxon>Viridiplantae</taxon>
        <taxon>Chlorophyta</taxon>
        <taxon>Mamiellophyceae</taxon>
        <taxon>Mamiellales</taxon>
        <taxon>Bathycoccaceae</taxon>
        <taxon>Bathycoccus</taxon>
    </lineage>
</organism>
<evidence type="ECO:0000256" key="2">
    <source>
        <dbReference type="SAM" id="Phobius"/>
    </source>
</evidence>
<feature type="region of interest" description="Disordered" evidence="1">
    <location>
        <begin position="1"/>
        <end position="105"/>
    </location>
</feature>
<dbReference type="OrthoDB" id="10257085at2759"/>
<dbReference type="AlphaFoldDB" id="K8F117"/>
<reference evidence="4 5" key="1">
    <citation type="submission" date="2011-10" db="EMBL/GenBank/DDBJ databases">
        <authorList>
            <person name="Genoscope - CEA"/>
        </authorList>
    </citation>
    <scope>NUCLEOTIDE SEQUENCE [LARGE SCALE GENOMIC DNA]</scope>
    <source>
        <strain evidence="4 5">RCC 1105</strain>
    </source>
</reference>
<feature type="compositionally biased region" description="Low complexity" evidence="1">
    <location>
        <begin position="76"/>
        <end position="94"/>
    </location>
</feature>
<dbReference type="GO" id="GO:0016301">
    <property type="term" value="F:kinase activity"/>
    <property type="evidence" value="ECO:0007669"/>
    <property type="project" value="InterPro"/>
</dbReference>
<evidence type="ECO:0000313" key="4">
    <source>
        <dbReference type="EMBL" id="CCO15248.1"/>
    </source>
</evidence>
<dbReference type="CDD" id="cd02028">
    <property type="entry name" value="UMPK_like"/>
    <property type="match status" value="1"/>
</dbReference>
<evidence type="ECO:0000313" key="5">
    <source>
        <dbReference type="Proteomes" id="UP000198341"/>
    </source>
</evidence>
<dbReference type="Gene3D" id="2.40.320.10">
    <property type="entry name" value="Hypothetical Protein Pfu-838710-001"/>
    <property type="match status" value="1"/>
</dbReference>
<keyword evidence="2" id="KW-0812">Transmembrane</keyword>